<feature type="domain" description="Type II secretion system protein GspF" evidence="9">
    <location>
        <begin position="278"/>
        <end position="400"/>
    </location>
</feature>
<organism evidence="10 11">
    <name type="scientific">Rhodoferax antarcticus ANT.BR</name>
    <dbReference type="NCBI Taxonomy" id="1111071"/>
    <lineage>
        <taxon>Bacteria</taxon>
        <taxon>Pseudomonadati</taxon>
        <taxon>Pseudomonadota</taxon>
        <taxon>Betaproteobacteria</taxon>
        <taxon>Burkholderiales</taxon>
        <taxon>Comamonadaceae</taxon>
        <taxon>Rhodoferax</taxon>
    </lineage>
</organism>
<feature type="transmembrane region" description="Helical" evidence="8">
    <location>
        <begin position="221"/>
        <end position="243"/>
    </location>
</feature>
<dbReference type="FunFam" id="1.20.81.30:FF:000001">
    <property type="entry name" value="Type II secretion system protein F"/>
    <property type="match status" value="2"/>
</dbReference>
<evidence type="ECO:0000313" key="10">
    <source>
        <dbReference type="EMBL" id="OLP06377.1"/>
    </source>
</evidence>
<dbReference type="Proteomes" id="UP000185911">
    <property type="component" value="Unassembled WGS sequence"/>
</dbReference>
<dbReference type="AlphaFoldDB" id="A0A1Q8YEE6"/>
<dbReference type="InterPro" id="IPR042094">
    <property type="entry name" value="T2SS_GspF_sf"/>
</dbReference>
<evidence type="ECO:0000256" key="2">
    <source>
        <dbReference type="ARBA" id="ARBA00005745"/>
    </source>
</evidence>
<evidence type="ECO:0000256" key="7">
    <source>
        <dbReference type="ARBA" id="ARBA00023136"/>
    </source>
</evidence>
<sequence>MAVYAWRGRNNRGEAVQGQLDALSENNVADQLLAMGVAPVHIGAVTVAAKDKAGQDNWFTRLSRPAVVVEDILIFSRQMYTLNKAGVPILRAFAGLEASSTKPAMVDLLKDIRSSLDQGRELSAALARHQDIFGAFYISMIRVGEMTGKLTEVFLRLNEHMEFERDVRERIKQALRYPIFVLIAMAIAVIILNIFVIPTFAKVFAGFNAELPLITRGLLAFSAWMLAWWPLLIAGGIGVGMLIRSYIRTPAGRYNWDSRKLKLPIVGEIILKATLARFARSFALSSQSGVPLVQALTVVAQTVDNAFIGSRIEQMRDGIERGESISACAAATGVFTPVVLQMINVGEETGELDNLLFEIAGMYERETDYNIKGLSAAIEPILLAVIGVLVLLLALGVFLPLWNLGSAAMGKGGG</sequence>
<protein>
    <submittedName>
        <fullName evidence="10">Type II secretion system F domain protein</fullName>
    </submittedName>
</protein>
<evidence type="ECO:0000259" key="9">
    <source>
        <dbReference type="Pfam" id="PF00482"/>
    </source>
</evidence>
<feature type="transmembrane region" description="Helical" evidence="8">
    <location>
        <begin position="177"/>
        <end position="201"/>
    </location>
</feature>
<dbReference type="GO" id="GO:0005886">
    <property type="term" value="C:plasma membrane"/>
    <property type="evidence" value="ECO:0007669"/>
    <property type="project" value="UniProtKB-SubCell"/>
</dbReference>
<reference evidence="10 11" key="1">
    <citation type="submission" date="2017-01" db="EMBL/GenBank/DDBJ databases">
        <title>Genome sequence of Rhodoferax antarcticus ANT.BR, a psychrophilic purple nonsulfur bacterium from an Antarctic microbial mat.</title>
        <authorList>
            <person name="Baker J."/>
            <person name="Riester C."/>
            <person name="Skinner B."/>
            <person name="Newell A."/>
            <person name="Swingley W."/>
            <person name="Madigan M."/>
            <person name="Jung D."/>
            <person name="Asao M."/>
            <person name="Chen M."/>
            <person name="Loughlin P."/>
            <person name="Pan H."/>
            <person name="Lin S."/>
            <person name="Li N."/>
            <person name="Shaw J."/>
            <person name="Prado M."/>
            <person name="Sherman C."/>
            <person name="Li X."/>
            <person name="Tang J."/>
            <person name="Blankenship R."/>
            <person name="Zhao T."/>
            <person name="Touchman J."/>
            <person name="Sattley M."/>
        </authorList>
    </citation>
    <scope>NUCLEOTIDE SEQUENCE [LARGE SCALE GENOMIC DNA]</scope>
    <source>
        <strain evidence="10 11">ANT.BR</strain>
    </source>
</reference>
<evidence type="ECO:0000256" key="1">
    <source>
        <dbReference type="ARBA" id="ARBA00004429"/>
    </source>
</evidence>
<dbReference type="STRING" id="81479.RA876_07160"/>
<evidence type="ECO:0000313" key="11">
    <source>
        <dbReference type="Proteomes" id="UP000185911"/>
    </source>
</evidence>
<dbReference type="Pfam" id="PF00482">
    <property type="entry name" value="T2SSF"/>
    <property type="match status" value="2"/>
</dbReference>
<evidence type="ECO:0000256" key="4">
    <source>
        <dbReference type="ARBA" id="ARBA00022519"/>
    </source>
</evidence>
<dbReference type="EMBL" id="MSYM01000013">
    <property type="protein sequence ID" value="OLP06377.1"/>
    <property type="molecule type" value="Genomic_DNA"/>
</dbReference>
<gene>
    <name evidence="10" type="ORF">BLL52_2613</name>
</gene>
<evidence type="ECO:0000256" key="8">
    <source>
        <dbReference type="SAM" id="Phobius"/>
    </source>
</evidence>
<keyword evidence="5 8" id="KW-0812">Transmembrane</keyword>
<dbReference type="InterPro" id="IPR018076">
    <property type="entry name" value="T2SS_GspF_dom"/>
</dbReference>
<comment type="similarity">
    <text evidence="2">Belongs to the GSP F family.</text>
</comment>
<dbReference type="Gene3D" id="1.20.81.30">
    <property type="entry name" value="Type II secretion system (T2SS), domain F"/>
    <property type="match status" value="2"/>
</dbReference>
<keyword evidence="4" id="KW-0997">Cell inner membrane</keyword>
<feature type="transmembrane region" description="Helical" evidence="8">
    <location>
        <begin position="381"/>
        <end position="402"/>
    </location>
</feature>
<keyword evidence="3" id="KW-1003">Cell membrane</keyword>
<dbReference type="PRINTS" id="PR00812">
    <property type="entry name" value="BCTERIALGSPF"/>
</dbReference>
<evidence type="ECO:0000256" key="6">
    <source>
        <dbReference type="ARBA" id="ARBA00022989"/>
    </source>
</evidence>
<evidence type="ECO:0000256" key="5">
    <source>
        <dbReference type="ARBA" id="ARBA00022692"/>
    </source>
</evidence>
<keyword evidence="7 8" id="KW-0472">Membrane</keyword>
<evidence type="ECO:0000256" key="3">
    <source>
        <dbReference type="ARBA" id="ARBA00022475"/>
    </source>
</evidence>
<dbReference type="RefSeq" id="WP_075586819.1">
    <property type="nucleotide sequence ID" value="NZ_MSYM01000013.1"/>
</dbReference>
<keyword evidence="11" id="KW-1185">Reference proteome</keyword>
<dbReference type="GO" id="GO:0015628">
    <property type="term" value="P:protein secretion by the type II secretion system"/>
    <property type="evidence" value="ECO:0007669"/>
    <property type="project" value="TreeGrafter"/>
</dbReference>
<proteinExistence type="inferred from homology"/>
<comment type="caution">
    <text evidence="10">The sequence shown here is derived from an EMBL/GenBank/DDBJ whole genome shotgun (WGS) entry which is preliminary data.</text>
</comment>
<dbReference type="PANTHER" id="PTHR30012:SF4">
    <property type="entry name" value="MSHA BIOGENESIS PROTEIN MSHG"/>
    <property type="match status" value="1"/>
</dbReference>
<keyword evidence="6 8" id="KW-1133">Transmembrane helix</keyword>
<name>A0A1Q8YEE6_9BURK</name>
<dbReference type="InterPro" id="IPR003004">
    <property type="entry name" value="GspF/PilC"/>
</dbReference>
<dbReference type="PANTHER" id="PTHR30012">
    <property type="entry name" value="GENERAL SECRETION PATHWAY PROTEIN"/>
    <property type="match status" value="1"/>
</dbReference>
<comment type="subcellular location">
    <subcellularLocation>
        <location evidence="1">Cell inner membrane</location>
        <topology evidence="1">Multi-pass membrane protein</topology>
    </subcellularLocation>
</comment>
<accession>A0A1Q8YEE6</accession>
<feature type="domain" description="Type II secretion system protein GspF" evidence="9">
    <location>
        <begin position="75"/>
        <end position="198"/>
    </location>
</feature>